<dbReference type="InterPro" id="IPR001647">
    <property type="entry name" value="HTH_TetR"/>
</dbReference>
<organism evidence="5 6">
    <name type="scientific">Denitratisoma oestradiolicum</name>
    <dbReference type="NCBI Taxonomy" id="311182"/>
    <lineage>
        <taxon>Bacteria</taxon>
        <taxon>Pseudomonadati</taxon>
        <taxon>Pseudomonadota</taxon>
        <taxon>Betaproteobacteria</taxon>
        <taxon>Nitrosomonadales</taxon>
        <taxon>Sterolibacteriaceae</taxon>
        <taxon>Denitratisoma</taxon>
    </lineage>
</organism>
<dbReference type="PANTHER" id="PTHR30055">
    <property type="entry name" value="HTH-TYPE TRANSCRIPTIONAL REGULATOR RUTR"/>
    <property type="match status" value="1"/>
</dbReference>
<dbReference type="PROSITE" id="PS50977">
    <property type="entry name" value="HTH_TETR_2"/>
    <property type="match status" value="1"/>
</dbReference>
<dbReference type="SUPFAM" id="SSF46689">
    <property type="entry name" value="Homeodomain-like"/>
    <property type="match status" value="1"/>
</dbReference>
<sequence>MPKIVDHDERRELIARAAAELIAEQGLAAATFREIAARTGFSKGVIEHYFDDKEHIVGKALDWVDERYLKHEQRLTRGKEGLDAVCARLTCTLPLSPAATLHWKVRLNYWGLAITRPDWQALLEQRSLATYKRFAHDLQEAVALGQVAPELDVTRAGQMLVHFAAGVSINAVLSPRIYNRRYLILASEQVLLGLEQWRDRPGQPFFDPGFIATGKHLHD</sequence>
<evidence type="ECO:0000256" key="3">
    <source>
        <dbReference type="ARBA" id="ARBA00023125"/>
    </source>
</evidence>
<name>A0A6S6XX78_9PROT</name>
<gene>
    <name evidence="5" type="ORF">DENOEST_3440</name>
</gene>
<dbReference type="Proteomes" id="UP000515733">
    <property type="component" value="Chromosome"/>
</dbReference>
<dbReference type="InterPro" id="IPR050109">
    <property type="entry name" value="HTH-type_TetR-like_transc_reg"/>
</dbReference>
<dbReference type="GO" id="GO:0003700">
    <property type="term" value="F:DNA-binding transcription factor activity"/>
    <property type="evidence" value="ECO:0007669"/>
    <property type="project" value="TreeGrafter"/>
</dbReference>
<dbReference type="InterPro" id="IPR039538">
    <property type="entry name" value="BetI_C"/>
</dbReference>
<dbReference type="GO" id="GO:0000976">
    <property type="term" value="F:transcription cis-regulatory region binding"/>
    <property type="evidence" value="ECO:0007669"/>
    <property type="project" value="TreeGrafter"/>
</dbReference>
<keyword evidence="1" id="KW-0678">Repressor</keyword>
<reference evidence="5 6" key="1">
    <citation type="submission" date="2020-03" db="EMBL/GenBank/DDBJ databases">
        <authorList>
            <consortium name="Genoscope - CEA"/>
            <person name="William W."/>
        </authorList>
    </citation>
    <scope>NUCLEOTIDE SEQUENCE [LARGE SCALE GENOMIC DNA]</scope>
    <source>
        <strain evidence="6">DSM 16959</strain>
    </source>
</reference>
<keyword evidence="3" id="KW-0238">DNA-binding</keyword>
<dbReference type="AlphaFoldDB" id="A0A6S6XX78"/>
<dbReference type="KEGG" id="doe:DENOEST_3440"/>
<evidence type="ECO:0000313" key="6">
    <source>
        <dbReference type="Proteomes" id="UP000515733"/>
    </source>
</evidence>
<evidence type="ECO:0000256" key="1">
    <source>
        <dbReference type="ARBA" id="ARBA00022491"/>
    </source>
</evidence>
<evidence type="ECO:0000256" key="2">
    <source>
        <dbReference type="ARBA" id="ARBA00023015"/>
    </source>
</evidence>
<keyword evidence="4" id="KW-0804">Transcription</keyword>
<dbReference type="SUPFAM" id="SSF48498">
    <property type="entry name" value="Tetracyclin repressor-like, C-terminal domain"/>
    <property type="match status" value="1"/>
</dbReference>
<dbReference type="Gene3D" id="1.10.357.10">
    <property type="entry name" value="Tetracycline Repressor, domain 2"/>
    <property type="match status" value="1"/>
</dbReference>
<dbReference type="OrthoDB" id="7618612at2"/>
<keyword evidence="6" id="KW-1185">Reference proteome</keyword>
<dbReference type="InterPro" id="IPR036271">
    <property type="entry name" value="Tet_transcr_reg_TetR-rel_C_sf"/>
</dbReference>
<protein>
    <submittedName>
        <fullName evidence="5">Uncharacterized protein</fullName>
    </submittedName>
</protein>
<dbReference type="PANTHER" id="PTHR30055:SF234">
    <property type="entry name" value="HTH-TYPE TRANSCRIPTIONAL REGULATOR BETI"/>
    <property type="match status" value="1"/>
</dbReference>
<keyword evidence="2" id="KW-0805">Transcription regulation</keyword>
<dbReference type="Pfam" id="PF13977">
    <property type="entry name" value="TetR_C_6"/>
    <property type="match status" value="1"/>
</dbReference>
<dbReference type="RefSeq" id="WP_145769338.1">
    <property type="nucleotide sequence ID" value="NZ_LR778301.1"/>
</dbReference>
<evidence type="ECO:0000313" key="5">
    <source>
        <dbReference type="EMBL" id="CAB1370594.1"/>
    </source>
</evidence>
<dbReference type="PRINTS" id="PR00455">
    <property type="entry name" value="HTHTETR"/>
</dbReference>
<dbReference type="InterPro" id="IPR009057">
    <property type="entry name" value="Homeodomain-like_sf"/>
</dbReference>
<proteinExistence type="predicted"/>
<dbReference type="EMBL" id="LR778301">
    <property type="protein sequence ID" value="CAB1370594.1"/>
    <property type="molecule type" value="Genomic_DNA"/>
</dbReference>
<evidence type="ECO:0000256" key="4">
    <source>
        <dbReference type="ARBA" id="ARBA00023163"/>
    </source>
</evidence>
<dbReference type="Pfam" id="PF00440">
    <property type="entry name" value="TetR_N"/>
    <property type="match status" value="1"/>
</dbReference>
<accession>A0A6S6XX78</accession>